<dbReference type="InterPro" id="IPR006837">
    <property type="entry name" value="Divergent_DAC"/>
</dbReference>
<dbReference type="RefSeq" id="WP_013387825.1">
    <property type="nucleotide sequence ID" value="NC_014632.1"/>
</dbReference>
<dbReference type="InterPro" id="IPR011330">
    <property type="entry name" value="Glyco_hydro/deAcase_b/a-brl"/>
</dbReference>
<evidence type="ECO:0000313" key="1">
    <source>
        <dbReference type="EMBL" id="ADO83158.1"/>
    </source>
</evidence>
<evidence type="ECO:0000313" key="2">
    <source>
        <dbReference type="Proteomes" id="UP000006875"/>
    </source>
</evidence>
<dbReference type="KEGG" id="ipo:Ilyop_1378"/>
<sequence>MYRKKFFFIGAILLVLILSLVFKTVRKNNYTKVMEKNTAKELKNLENTLKILGAKPGVEIVKTGDVYKVDLEKGTEVGLIETEALRAESSIEGNKEKILYRDFHGEKKLVIELYYHAPIPIIPPEKVYSGKLSILIDDVGMNTQTADIFGKIKKPVSFATIPFLPRSSEATEKLKEYGFQVILHMPMAGSNDSLNSRTEGILMPDMTREEIYKRFDKAIGDVGDMNGFNNHMGSRFTENAFLMKTLLRYAKNKEMFYIDSKTTSKTKGYSTAKELGIPTYYCSRFLDNSKKIEDIKKEIKAAVKMAKDNGKILVIGHYHKNMAVALKSMVDYIENENVELVYIKEVLE</sequence>
<dbReference type="PANTHER" id="PTHR30105:SF2">
    <property type="entry name" value="DIVERGENT POLYSACCHARIDE DEACETYLASE SUPERFAMILY"/>
    <property type="match status" value="1"/>
</dbReference>
<reference evidence="1 2" key="1">
    <citation type="journal article" date="2010" name="Stand. Genomic Sci.">
        <title>Complete genome sequence of Ilyobacter polytropus type strain (CuHbu1).</title>
        <authorList>
            <person name="Sikorski J."/>
            <person name="Chertkov O."/>
            <person name="Lapidus A."/>
            <person name="Nolan M."/>
            <person name="Lucas S."/>
            <person name="Del Rio T.G."/>
            <person name="Tice H."/>
            <person name="Cheng J.F."/>
            <person name="Tapia R."/>
            <person name="Han C."/>
            <person name="Goodwin L."/>
            <person name="Pitluck S."/>
            <person name="Liolios K."/>
            <person name="Ivanova N."/>
            <person name="Mavromatis K."/>
            <person name="Mikhailova N."/>
            <person name="Pati A."/>
            <person name="Chen A."/>
            <person name="Palaniappan K."/>
            <person name="Land M."/>
            <person name="Hauser L."/>
            <person name="Chang Y.J."/>
            <person name="Jeffries C.D."/>
            <person name="Brambilla E."/>
            <person name="Yasawong M."/>
            <person name="Rohde M."/>
            <person name="Pukall R."/>
            <person name="Spring S."/>
            <person name="Goker M."/>
            <person name="Woyke T."/>
            <person name="Bristow J."/>
            <person name="Eisen J.A."/>
            <person name="Markowitz V."/>
            <person name="Hugenholtz P."/>
            <person name="Kyrpides N.C."/>
            <person name="Klenk H.P."/>
        </authorList>
    </citation>
    <scope>NUCLEOTIDE SEQUENCE [LARGE SCALE GENOMIC DNA]</scope>
    <source>
        <strain evidence="2">ATCC 51220 / DSM 2926 / LMG 16218 / CuHBu1</strain>
    </source>
</reference>
<dbReference type="Pfam" id="PF04748">
    <property type="entry name" value="Polysacc_deac_2"/>
    <property type="match status" value="1"/>
</dbReference>
<dbReference type="GO" id="GO:0005975">
    <property type="term" value="P:carbohydrate metabolic process"/>
    <property type="evidence" value="ECO:0007669"/>
    <property type="project" value="InterPro"/>
</dbReference>
<dbReference type="HOGENOM" id="CLU_796389_0_0_0"/>
<dbReference type="EMBL" id="CP002281">
    <property type="protein sequence ID" value="ADO83158.1"/>
    <property type="molecule type" value="Genomic_DNA"/>
</dbReference>
<dbReference type="STRING" id="572544.Ilyop_1378"/>
<dbReference type="eggNOG" id="COG2861">
    <property type="taxonomic scope" value="Bacteria"/>
</dbReference>
<dbReference type="OrthoDB" id="9784811at2"/>
<dbReference type="Proteomes" id="UP000006875">
    <property type="component" value="Chromosome"/>
</dbReference>
<name>E3HA30_ILYPC</name>
<accession>E3HA30</accession>
<keyword evidence="2" id="KW-1185">Reference proteome</keyword>
<dbReference type="AlphaFoldDB" id="E3HA30"/>
<organism evidence="1 2">
    <name type="scientific">Ilyobacter polytropus (strain ATCC 51220 / DSM 2926 / LMG 16218 / CuHBu1)</name>
    <dbReference type="NCBI Taxonomy" id="572544"/>
    <lineage>
        <taxon>Bacteria</taxon>
        <taxon>Fusobacteriati</taxon>
        <taxon>Fusobacteriota</taxon>
        <taxon>Fusobacteriia</taxon>
        <taxon>Fusobacteriales</taxon>
        <taxon>Fusobacteriaceae</taxon>
        <taxon>Ilyobacter</taxon>
    </lineage>
</organism>
<protein>
    <recommendedName>
        <fullName evidence="3">Divergent polysaccharide deacetylase family protein</fullName>
    </recommendedName>
</protein>
<dbReference type="Gene3D" id="3.20.20.370">
    <property type="entry name" value="Glycoside hydrolase/deacetylase"/>
    <property type="match status" value="1"/>
</dbReference>
<gene>
    <name evidence="1" type="ordered locus">Ilyop_1378</name>
</gene>
<evidence type="ECO:0008006" key="3">
    <source>
        <dbReference type="Google" id="ProtNLM"/>
    </source>
</evidence>
<proteinExistence type="predicted"/>
<dbReference type="CDD" id="cd10936">
    <property type="entry name" value="CE4_DAC2"/>
    <property type="match status" value="1"/>
</dbReference>
<dbReference type="SUPFAM" id="SSF88713">
    <property type="entry name" value="Glycoside hydrolase/deacetylase"/>
    <property type="match status" value="1"/>
</dbReference>
<dbReference type="PANTHER" id="PTHR30105">
    <property type="entry name" value="UNCHARACTERIZED YIBQ-RELATED"/>
    <property type="match status" value="1"/>
</dbReference>